<evidence type="ECO:0008006" key="9">
    <source>
        <dbReference type="Google" id="ProtNLM"/>
    </source>
</evidence>
<proteinExistence type="inferred from homology"/>
<dbReference type="GO" id="GO:0008233">
    <property type="term" value="F:peptidase activity"/>
    <property type="evidence" value="ECO:0007669"/>
    <property type="project" value="UniProtKB-KW"/>
</dbReference>
<comment type="similarity">
    <text evidence="1">Belongs to the SOS response-associated peptidase family.</text>
</comment>
<dbReference type="Gene3D" id="3.90.1680.10">
    <property type="entry name" value="SOS response associated peptidase-like"/>
    <property type="match status" value="1"/>
</dbReference>
<dbReference type="EMBL" id="UINC01006244">
    <property type="protein sequence ID" value="SVA26356.1"/>
    <property type="molecule type" value="Genomic_DNA"/>
</dbReference>
<dbReference type="GO" id="GO:0016829">
    <property type="term" value="F:lyase activity"/>
    <property type="evidence" value="ECO:0007669"/>
    <property type="project" value="UniProtKB-KW"/>
</dbReference>
<keyword evidence="5" id="KW-0190">Covalent protein-DNA linkage</keyword>
<dbReference type="PANTHER" id="PTHR13604:SF0">
    <property type="entry name" value="ABASIC SITE PROCESSING PROTEIN HMCES"/>
    <property type="match status" value="1"/>
</dbReference>
<evidence type="ECO:0000256" key="7">
    <source>
        <dbReference type="ARBA" id="ARBA00023239"/>
    </source>
</evidence>
<accession>A0A381UDS4</accession>
<keyword evidence="2" id="KW-0645">Protease</keyword>
<keyword evidence="4" id="KW-0378">Hydrolase</keyword>
<keyword evidence="6" id="KW-0238">DNA-binding</keyword>
<gene>
    <name evidence="8" type="ORF">METZ01_LOCUS79210</name>
</gene>
<dbReference type="GO" id="GO:0003697">
    <property type="term" value="F:single-stranded DNA binding"/>
    <property type="evidence" value="ECO:0007669"/>
    <property type="project" value="InterPro"/>
</dbReference>
<evidence type="ECO:0000256" key="2">
    <source>
        <dbReference type="ARBA" id="ARBA00022670"/>
    </source>
</evidence>
<dbReference type="InterPro" id="IPR003738">
    <property type="entry name" value="SRAP"/>
</dbReference>
<organism evidence="8">
    <name type="scientific">marine metagenome</name>
    <dbReference type="NCBI Taxonomy" id="408172"/>
    <lineage>
        <taxon>unclassified sequences</taxon>
        <taxon>metagenomes</taxon>
        <taxon>ecological metagenomes</taxon>
    </lineage>
</organism>
<evidence type="ECO:0000256" key="6">
    <source>
        <dbReference type="ARBA" id="ARBA00023125"/>
    </source>
</evidence>
<evidence type="ECO:0000256" key="3">
    <source>
        <dbReference type="ARBA" id="ARBA00022763"/>
    </source>
</evidence>
<dbReference type="InterPro" id="IPR036590">
    <property type="entry name" value="SRAP-like"/>
</dbReference>
<dbReference type="Pfam" id="PF02586">
    <property type="entry name" value="SRAP"/>
    <property type="match status" value="1"/>
</dbReference>
<keyword evidence="3" id="KW-0227">DNA damage</keyword>
<keyword evidence="7" id="KW-0456">Lyase</keyword>
<name>A0A381UDS4_9ZZZZ</name>
<reference evidence="8" key="1">
    <citation type="submission" date="2018-05" db="EMBL/GenBank/DDBJ databases">
        <authorList>
            <person name="Lanie J.A."/>
            <person name="Ng W.-L."/>
            <person name="Kazmierczak K.M."/>
            <person name="Andrzejewski T.M."/>
            <person name="Davidsen T.M."/>
            <person name="Wayne K.J."/>
            <person name="Tettelin H."/>
            <person name="Glass J.I."/>
            <person name="Rusch D."/>
            <person name="Podicherti R."/>
            <person name="Tsui H.-C.T."/>
            <person name="Winkler M.E."/>
        </authorList>
    </citation>
    <scope>NUCLEOTIDE SEQUENCE</scope>
</reference>
<evidence type="ECO:0000313" key="8">
    <source>
        <dbReference type="EMBL" id="SVA26356.1"/>
    </source>
</evidence>
<evidence type="ECO:0000256" key="5">
    <source>
        <dbReference type="ARBA" id="ARBA00023124"/>
    </source>
</evidence>
<protein>
    <recommendedName>
        <fullName evidence="9">Abasic site processing protein</fullName>
    </recommendedName>
</protein>
<dbReference type="SUPFAM" id="SSF143081">
    <property type="entry name" value="BB1717-like"/>
    <property type="match status" value="1"/>
</dbReference>
<evidence type="ECO:0000256" key="1">
    <source>
        <dbReference type="ARBA" id="ARBA00008136"/>
    </source>
</evidence>
<evidence type="ECO:0000256" key="4">
    <source>
        <dbReference type="ARBA" id="ARBA00022801"/>
    </source>
</evidence>
<dbReference type="GO" id="GO:0006508">
    <property type="term" value="P:proteolysis"/>
    <property type="evidence" value="ECO:0007669"/>
    <property type="project" value="UniProtKB-KW"/>
</dbReference>
<sequence length="229" mass="25879">MCGRYTVSGPEDILRELLDYEECPSAATRYNVAPSQFAPVVVVHEEQRRSVVEMRWGLIPNWAEEPTIGQRLINARAETVGEKKAFRDSLRCRRCVVAADGFYEWRKVPGGKQAYFSRLKSGTPFGFAGLWDRWCGLQGQTLETFTILTTVANELLEPIHSRMPVILGKEQREAWLSPGTDVHRLSALCESYPAVHMETFPVSDYVNDPAHDSPRCMQAVPLASWSTLF</sequence>
<dbReference type="PANTHER" id="PTHR13604">
    <property type="entry name" value="DC12-RELATED"/>
    <property type="match status" value="1"/>
</dbReference>
<dbReference type="AlphaFoldDB" id="A0A381UDS4"/>
<dbReference type="GO" id="GO:0106300">
    <property type="term" value="P:protein-DNA covalent cross-linking repair"/>
    <property type="evidence" value="ECO:0007669"/>
    <property type="project" value="InterPro"/>
</dbReference>